<sequence length="65" mass="7845">MSTSEFNEEHLPDLLPLYYKRLFPHQPFCRWLSYALQHLPEEKYPLPFSVIFTSVFNRSIPMKTL</sequence>
<comment type="caution">
    <text evidence="1">The sequence shown here is derived from an EMBL/GenBank/DDBJ whole genome shotgun (WGS) entry which is preliminary data.</text>
</comment>
<keyword evidence="2" id="KW-1185">Reference proteome</keyword>
<evidence type="ECO:0000313" key="1">
    <source>
        <dbReference type="EMBL" id="KAJ8984834.1"/>
    </source>
</evidence>
<evidence type="ECO:0000313" key="2">
    <source>
        <dbReference type="Proteomes" id="UP001162164"/>
    </source>
</evidence>
<reference evidence="1" key="1">
    <citation type="journal article" date="2023" name="Insect Mol. Biol.">
        <title>Genome sequencing provides insights into the evolution of gene families encoding plant cell wall-degrading enzymes in longhorned beetles.</title>
        <authorList>
            <person name="Shin N.R."/>
            <person name="Okamura Y."/>
            <person name="Kirsch R."/>
            <person name="Pauchet Y."/>
        </authorList>
    </citation>
    <scope>NUCLEOTIDE SEQUENCE</scope>
    <source>
        <strain evidence="1">MMC_N1</strain>
    </source>
</reference>
<name>A0ABQ9K4P5_9CUCU</name>
<gene>
    <name evidence="1" type="ORF">NQ317_013034</name>
</gene>
<dbReference type="Proteomes" id="UP001162164">
    <property type="component" value="Unassembled WGS sequence"/>
</dbReference>
<dbReference type="Gene3D" id="3.90.920.10">
    <property type="entry name" value="DNA primase, PRIM domain"/>
    <property type="match status" value="1"/>
</dbReference>
<dbReference type="EMBL" id="JAPWTJ010000025">
    <property type="protein sequence ID" value="KAJ8984834.1"/>
    <property type="molecule type" value="Genomic_DNA"/>
</dbReference>
<proteinExistence type="predicted"/>
<accession>A0ABQ9K4P5</accession>
<protein>
    <submittedName>
        <fullName evidence="1">Uncharacterized protein</fullName>
    </submittedName>
</protein>
<organism evidence="1 2">
    <name type="scientific">Molorchus minor</name>
    <dbReference type="NCBI Taxonomy" id="1323400"/>
    <lineage>
        <taxon>Eukaryota</taxon>
        <taxon>Metazoa</taxon>
        <taxon>Ecdysozoa</taxon>
        <taxon>Arthropoda</taxon>
        <taxon>Hexapoda</taxon>
        <taxon>Insecta</taxon>
        <taxon>Pterygota</taxon>
        <taxon>Neoptera</taxon>
        <taxon>Endopterygota</taxon>
        <taxon>Coleoptera</taxon>
        <taxon>Polyphaga</taxon>
        <taxon>Cucujiformia</taxon>
        <taxon>Chrysomeloidea</taxon>
        <taxon>Cerambycidae</taxon>
        <taxon>Lamiinae</taxon>
        <taxon>Monochamini</taxon>
        <taxon>Molorchus</taxon>
    </lineage>
</organism>